<evidence type="ECO:0000256" key="1">
    <source>
        <dbReference type="SAM" id="Phobius"/>
    </source>
</evidence>
<evidence type="ECO:0000313" key="3">
    <source>
        <dbReference type="Proteomes" id="UP000002274"/>
    </source>
</evidence>
<keyword evidence="1" id="KW-1133">Transmembrane helix</keyword>
<protein>
    <submittedName>
        <fullName evidence="2">Uncharacterized protein</fullName>
    </submittedName>
</protein>
<keyword evidence="1" id="KW-0472">Membrane</keyword>
<name>A2CBH8_PROM3</name>
<reference evidence="2 3" key="1">
    <citation type="journal article" date="2007" name="PLoS Genet.">
        <title>Patterns and implications of gene gain and loss in the evolution of Prochlorococcus.</title>
        <authorList>
            <person name="Kettler G.C."/>
            <person name="Martiny A.C."/>
            <person name="Huang K."/>
            <person name="Zucker J."/>
            <person name="Coleman M.L."/>
            <person name="Rodrigue S."/>
            <person name="Chen F."/>
            <person name="Lapidus A."/>
            <person name="Ferriera S."/>
            <person name="Johnson J."/>
            <person name="Steglich C."/>
            <person name="Church G.M."/>
            <person name="Richardson P."/>
            <person name="Chisholm S.W."/>
        </authorList>
    </citation>
    <scope>NUCLEOTIDE SEQUENCE [LARGE SCALE GENOMIC DNA]</scope>
    <source>
        <strain evidence="2 3">MIT 9303</strain>
    </source>
</reference>
<gene>
    <name evidence="2" type="ordered locus">P9303_21031</name>
</gene>
<organism evidence="2 3">
    <name type="scientific">Prochlorococcus marinus (strain MIT 9303)</name>
    <dbReference type="NCBI Taxonomy" id="59922"/>
    <lineage>
        <taxon>Bacteria</taxon>
        <taxon>Bacillati</taxon>
        <taxon>Cyanobacteriota</taxon>
        <taxon>Cyanophyceae</taxon>
        <taxon>Synechococcales</taxon>
        <taxon>Prochlorococcaceae</taxon>
        <taxon>Prochlorococcus</taxon>
    </lineage>
</organism>
<accession>A2CBH8</accession>
<dbReference type="STRING" id="59922.P9303_21031"/>
<keyword evidence="1" id="KW-0812">Transmembrane</keyword>
<dbReference type="HOGENOM" id="CLU_3010707_0_0_3"/>
<dbReference type="EMBL" id="CP000554">
    <property type="protein sequence ID" value="ABM78838.1"/>
    <property type="molecule type" value="Genomic_DNA"/>
</dbReference>
<feature type="transmembrane region" description="Helical" evidence="1">
    <location>
        <begin position="27"/>
        <end position="51"/>
    </location>
</feature>
<sequence>MPSEEEDPRDQMPNISPLPSSKELLQLPLQVVISFIILAALSYLIGMGGIVPRFGL</sequence>
<dbReference type="AlphaFoldDB" id="A2CBH8"/>
<dbReference type="Proteomes" id="UP000002274">
    <property type="component" value="Chromosome"/>
</dbReference>
<evidence type="ECO:0000313" key="2">
    <source>
        <dbReference type="EMBL" id="ABM78838.1"/>
    </source>
</evidence>
<proteinExistence type="predicted"/>
<dbReference type="KEGG" id="pmf:P9303_21031"/>